<dbReference type="Proteomes" id="UP001055811">
    <property type="component" value="Linkage Group LG09"/>
</dbReference>
<keyword evidence="2" id="KW-1185">Reference proteome</keyword>
<gene>
    <name evidence="1" type="ORF">L2E82_49193</name>
</gene>
<sequence>MLVNLSSLSTLWQIHNHDDIRCLDSIHTREDWCTTRKTAFNDTHCVSLKGTDDTQMRVIEAPVINER</sequence>
<organism evidence="1 2">
    <name type="scientific">Cichorium intybus</name>
    <name type="common">Chicory</name>
    <dbReference type="NCBI Taxonomy" id="13427"/>
    <lineage>
        <taxon>Eukaryota</taxon>
        <taxon>Viridiplantae</taxon>
        <taxon>Streptophyta</taxon>
        <taxon>Embryophyta</taxon>
        <taxon>Tracheophyta</taxon>
        <taxon>Spermatophyta</taxon>
        <taxon>Magnoliopsida</taxon>
        <taxon>eudicotyledons</taxon>
        <taxon>Gunneridae</taxon>
        <taxon>Pentapetalae</taxon>
        <taxon>asterids</taxon>
        <taxon>campanulids</taxon>
        <taxon>Asterales</taxon>
        <taxon>Asteraceae</taxon>
        <taxon>Cichorioideae</taxon>
        <taxon>Cichorieae</taxon>
        <taxon>Cichoriinae</taxon>
        <taxon>Cichorium</taxon>
    </lineage>
</organism>
<name>A0ACB8YZT1_CICIN</name>
<reference evidence="2" key="1">
    <citation type="journal article" date="2022" name="Mol. Ecol. Resour.">
        <title>The genomes of chicory, endive, great burdock and yacon provide insights into Asteraceae palaeo-polyploidization history and plant inulin production.</title>
        <authorList>
            <person name="Fan W."/>
            <person name="Wang S."/>
            <person name="Wang H."/>
            <person name="Wang A."/>
            <person name="Jiang F."/>
            <person name="Liu H."/>
            <person name="Zhao H."/>
            <person name="Xu D."/>
            <person name="Zhang Y."/>
        </authorList>
    </citation>
    <scope>NUCLEOTIDE SEQUENCE [LARGE SCALE GENOMIC DNA]</scope>
    <source>
        <strain evidence="2">cv. Punajuju</strain>
    </source>
</reference>
<evidence type="ECO:0000313" key="1">
    <source>
        <dbReference type="EMBL" id="KAI3690980.1"/>
    </source>
</evidence>
<comment type="caution">
    <text evidence="1">The sequence shown here is derived from an EMBL/GenBank/DDBJ whole genome shotgun (WGS) entry which is preliminary data.</text>
</comment>
<proteinExistence type="predicted"/>
<protein>
    <submittedName>
        <fullName evidence="1">Uncharacterized protein</fullName>
    </submittedName>
</protein>
<evidence type="ECO:0000313" key="2">
    <source>
        <dbReference type="Proteomes" id="UP001055811"/>
    </source>
</evidence>
<reference evidence="1 2" key="2">
    <citation type="journal article" date="2022" name="Mol. Ecol. Resour.">
        <title>The genomes of chicory, endive, great burdock and yacon provide insights into Asteraceae paleo-polyploidization history and plant inulin production.</title>
        <authorList>
            <person name="Fan W."/>
            <person name="Wang S."/>
            <person name="Wang H."/>
            <person name="Wang A."/>
            <person name="Jiang F."/>
            <person name="Liu H."/>
            <person name="Zhao H."/>
            <person name="Xu D."/>
            <person name="Zhang Y."/>
        </authorList>
    </citation>
    <scope>NUCLEOTIDE SEQUENCE [LARGE SCALE GENOMIC DNA]</scope>
    <source>
        <strain evidence="2">cv. Punajuju</strain>
        <tissue evidence="1">Leaves</tissue>
    </source>
</reference>
<accession>A0ACB8YZT1</accession>
<dbReference type="EMBL" id="CM042017">
    <property type="protein sequence ID" value="KAI3690980.1"/>
    <property type="molecule type" value="Genomic_DNA"/>
</dbReference>